<name>A0A7S2YD04_9STRA</name>
<dbReference type="PROSITE" id="PS51194">
    <property type="entry name" value="HELICASE_CTER"/>
    <property type="match status" value="1"/>
</dbReference>
<dbReference type="Pfam" id="PF00271">
    <property type="entry name" value="Helicase_C"/>
    <property type="match status" value="1"/>
</dbReference>
<dbReference type="CDD" id="cd18793">
    <property type="entry name" value="SF2_C_SNF"/>
    <property type="match status" value="1"/>
</dbReference>
<dbReference type="SMART" id="SM00490">
    <property type="entry name" value="HELICc"/>
    <property type="match status" value="1"/>
</dbReference>
<organism evidence="3">
    <name type="scientific">Entomoneis paludosa</name>
    <dbReference type="NCBI Taxonomy" id="265537"/>
    <lineage>
        <taxon>Eukaryota</taxon>
        <taxon>Sar</taxon>
        <taxon>Stramenopiles</taxon>
        <taxon>Ochrophyta</taxon>
        <taxon>Bacillariophyta</taxon>
        <taxon>Bacillariophyceae</taxon>
        <taxon>Bacillariophycidae</taxon>
        <taxon>Entomoneidaceae</taxon>
        <taxon>Entomoneis</taxon>
    </lineage>
</organism>
<keyword evidence="1" id="KW-0378">Hydrolase</keyword>
<accession>A0A7S2YD04</accession>
<evidence type="ECO:0000256" key="1">
    <source>
        <dbReference type="ARBA" id="ARBA00022801"/>
    </source>
</evidence>
<dbReference type="InterPro" id="IPR044972">
    <property type="entry name" value="Mot1"/>
</dbReference>
<dbReference type="InterPro" id="IPR027417">
    <property type="entry name" value="P-loop_NTPase"/>
</dbReference>
<dbReference type="EMBL" id="HBHT01019889">
    <property type="protein sequence ID" value="CAD9968694.1"/>
    <property type="molecule type" value="Transcribed_RNA"/>
</dbReference>
<dbReference type="InterPro" id="IPR001650">
    <property type="entry name" value="Helicase_C-like"/>
</dbReference>
<dbReference type="InterPro" id="IPR049730">
    <property type="entry name" value="SNF2/RAD54-like_C"/>
</dbReference>
<dbReference type="GO" id="GO:0016887">
    <property type="term" value="F:ATP hydrolysis activity"/>
    <property type="evidence" value="ECO:0007669"/>
    <property type="project" value="InterPro"/>
</dbReference>
<evidence type="ECO:0000259" key="2">
    <source>
        <dbReference type="PROSITE" id="PS51194"/>
    </source>
</evidence>
<proteinExistence type="predicted"/>
<dbReference type="PANTHER" id="PTHR36498">
    <property type="entry name" value="TATA-BINDING PROTEIN-ASSOCIATED FACTOR 172"/>
    <property type="match status" value="1"/>
</dbReference>
<evidence type="ECO:0000313" key="3">
    <source>
        <dbReference type="EMBL" id="CAD9968694.1"/>
    </source>
</evidence>
<dbReference type="GO" id="GO:0003677">
    <property type="term" value="F:DNA binding"/>
    <property type="evidence" value="ECO:0007669"/>
    <property type="project" value="InterPro"/>
</dbReference>
<protein>
    <recommendedName>
        <fullName evidence="2">Helicase C-terminal domain-containing protein</fullName>
    </recommendedName>
</protein>
<feature type="domain" description="Helicase C-terminal" evidence="2">
    <location>
        <begin position="1"/>
        <end position="123"/>
    </location>
</feature>
<dbReference type="SUPFAM" id="SSF52540">
    <property type="entry name" value="P-loop containing nucleoside triphosphate hydrolases"/>
    <property type="match status" value="1"/>
</dbReference>
<dbReference type="Gene3D" id="3.40.50.300">
    <property type="entry name" value="P-loop containing nucleotide triphosphate hydrolases"/>
    <property type="match status" value="1"/>
</dbReference>
<dbReference type="GO" id="GO:0017025">
    <property type="term" value="F:TBP-class protein binding"/>
    <property type="evidence" value="ECO:0007669"/>
    <property type="project" value="InterPro"/>
</dbReference>
<dbReference type="AlphaFoldDB" id="A0A7S2YD04"/>
<dbReference type="PANTHER" id="PTHR36498:SF1">
    <property type="entry name" value="TATA-BINDING PROTEIN-ASSOCIATED FACTOR 172"/>
    <property type="match status" value="1"/>
</dbReference>
<sequence length="192" mass="21214">MLLKESLSSIRYLRLDGRVPPAERVAIAEQFNSDPAARILLLTTRVGSLGLNLTGADTVIFLEHDWNPFVDLQAMDRAHRIGQAKTVNVYKLVMQDTVEERIIDLQRKKTAMNEAVVNSENSSLYSLGTDRLLDIFTVDKNTAKDQGAGYDFDLDGLLESYGQDYASSLSVNDFVQKSNDQQLSSGSGGEPP</sequence>
<reference evidence="3" key="1">
    <citation type="submission" date="2021-01" db="EMBL/GenBank/DDBJ databases">
        <authorList>
            <person name="Corre E."/>
            <person name="Pelletier E."/>
            <person name="Niang G."/>
            <person name="Scheremetjew M."/>
            <person name="Finn R."/>
            <person name="Kale V."/>
            <person name="Holt S."/>
            <person name="Cochrane G."/>
            <person name="Meng A."/>
            <person name="Brown T."/>
            <person name="Cohen L."/>
        </authorList>
    </citation>
    <scope>NUCLEOTIDE SEQUENCE</scope>
    <source>
        <strain evidence="3">CCMP125</strain>
    </source>
</reference>
<gene>
    <name evidence="3" type="ORF">APAL1065_LOCUS13329</name>
</gene>